<dbReference type="SUPFAM" id="SSF103441">
    <property type="entry name" value="PetM subunit of the cytochrome b6f complex"/>
    <property type="match status" value="1"/>
</dbReference>
<keyword evidence="3 7" id="KW-0812">Transmembrane</keyword>
<evidence type="ECO:0000256" key="1">
    <source>
        <dbReference type="ARBA" id="ARBA00004167"/>
    </source>
</evidence>
<evidence type="ECO:0000256" key="6">
    <source>
        <dbReference type="ARBA" id="ARBA00023136"/>
    </source>
</evidence>
<feature type="transmembrane region" description="Helical" evidence="8">
    <location>
        <begin position="6"/>
        <end position="27"/>
    </location>
</feature>
<evidence type="ECO:0000256" key="2">
    <source>
        <dbReference type="ARBA" id="ARBA00022448"/>
    </source>
</evidence>
<dbReference type="GO" id="GO:0015979">
    <property type="term" value="P:photosynthesis"/>
    <property type="evidence" value="ECO:0007669"/>
    <property type="project" value="UniProtKB-KW"/>
</dbReference>
<keyword evidence="5 7" id="KW-1133">Transmembrane helix</keyword>
<keyword evidence="7" id="KW-0602">Photosynthesis</keyword>
<dbReference type="GO" id="GO:0042651">
    <property type="term" value="C:thylakoid membrane"/>
    <property type="evidence" value="ECO:0007669"/>
    <property type="project" value="UniProtKB-UniRule"/>
</dbReference>
<keyword evidence="4 7" id="KW-0249">Electron transport</keyword>
<keyword evidence="7" id="KW-0793">Thylakoid</keyword>
<sequence length="36" mass="3921">MGNEIFNVAIILFILTLIGLSLGFVLLKLQTEDTAV</sequence>
<dbReference type="GO" id="GO:0009512">
    <property type="term" value="C:cytochrome b6f complex"/>
    <property type="evidence" value="ECO:0007669"/>
    <property type="project" value="InterPro"/>
</dbReference>
<accession>A0A3G1IV66</accession>
<dbReference type="AlphaFoldDB" id="A0A3G1IV66"/>
<comment type="similarity">
    <text evidence="7">Belongs to the PetM family.</text>
</comment>
<proteinExistence type="inferred from homology"/>
<evidence type="ECO:0000256" key="8">
    <source>
        <dbReference type="SAM" id="Phobius"/>
    </source>
</evidence>
<evidence type="ECO:0000256" key="3">
    <source>
        <dbReference type="ARBA" id="ARBA00022692"/>
    </source>
</evidence>
<evidence type="ECO:0000313" key="9">
    <source>
        <dbReference type="EMBL" id="ASQ39946.1"/>
    </source>
</evidence>
<organism evidence="9">
    <name type="scientific">Glaucocystis sp. BBH</name>
    <dbReference type="NCBI Taxonomy" id="2023628"/>
    <lineage>
        <taxon>Eukaryota</taxon>
        <taxon>Glaucocystophyceae</taxon>
        <taxon>Glaucocystales</taxon>
        <taxon>Glaucocystaceae</taxon>
        <taxon>Glaucocystis</taxon>
    </lineage>
</organism>
<dbReference type="HAMAP" id="MF_00396">
    <property type="entry name" value="Cytb6_f_PetM"/>
    <property type="match status" value="1"/>
</dbReference>
<evidence type="ECO:0000256" key="4">
    <source>
        <dbReference type="ARBA" id="ARBA00022982"/>
    </source>
</evidence>
<dbReference type="GO" id="GO:0009055">
    <property type="term" value="F:electron transfer activity"/>
    <property type="evidence" value="ECO:0007669"/>
    <property type="project" value="UniProtKB-UniRule"/>
</dbReference>
<dbReference type="Pfam" id="PF08041">
    <property type="entry name" value="PetM"/>
    <property type="match status" value="1"/>
</dbReference>
<geneLocation type="plastid" evidence="9"/>
<dbReference type="NCBIfam" id="NF008826">
    <property type="entry name" value="PRK11876.1-2"/>
    <property type="match status" value="1"/>
</dbReference>
<keyword evidence="9" id="KW-0934">Plastid</keyword>
<gene>
    <name evidence="7 9" type="primary">petM</name>
</gene>
<name>A0A3G1IV66_9EUKA</name>
<evidence type="ECO:0000256" key="7">
    <source>
        <dbReference type="HAMAP-Rule" id="MF_00396"/>
    </source>
</evidence>
<reference evidence="9" key="1">
    <citation type="submission" date="2017-05" db="EMBL/GenBank/DDBJ databases">
        <title>Plastid comparative genomics reveals ancient divergence between Glaucophyte genera.</title>
        <authorList>
            <person name="Figueroa-Martinez F.J."/>
            <person name="Jackson C."/>
            <person name="Reyes-Prieto A."/>
        </authorList>
    </citation>
    <scope>NUCLEOTIDE SEQUENCE</scope>
    <source>
        <strain evidence="9">BBH</strain>
    </source>
</reference>
<comment type="subcellular location">
    <subcellularLocation>
        <location evidence="7">Cellular thylakoid membrane</location>
        <topology evidence="7">Single-pass membrane protein</topology>
    </subcellularLocation>
    <subcellularLocation>
        <location evidence="1">Membrane</location>
        <topology evidence="1">Single-pass membrane protein</topology>
    </subcellularLocation>
</comment>
<keyword evidence="2 7" id="KW-0813">Transport</keyword>
<comment type="function">
    <text evidence="7">Component of the cytochrome b6-f complex, which mediates electron transfer between photosystem II (PSII) and photosystem I (PSI), cyclic electron flow around PSI, and state transitions.</text>
</comment>
<keyword evidence="6 7" id="KW-0472">Membrane</keyword>
<dbReference type="InterPro" id="IPR012595">
    <property type="entry name" value="PetM_cyt_b6/f_cplx_su7"/>
</dbReference>
<protein>
    <recommendedName>
        <fullName evidence="7">Cytochrome b6-f complex subunit 7</fullName>
    </recommendedName>
    <alternativeName>
        <fullName evidence="7">Cytochrome b6-f complex subunit PetM</fullName>
    </alternativeName>
    <alternativeName>
        <fullName evidence="7">Cytochrome b6-f complex subunit VII</fullName>
    </alternativeName>
</protein>
<dbReference type="EMBL" id="MF167424">
    <property type="protein sequence ID" value="ASQ39946.1"/>
    <property type="molecule type" value="Genomic_DNA"/>
</dbReference>
<comment type="subunit">
    <text evidence="7">The 4 large subunits of the cytochrome b6-f complex are cytochrome b6, subunit IV (17 kDa polypeptide, PetD), cytochrome f and the Rieske protein, while the 4 small subunits are PetG, PetL, PetM and PetN. The complex functions as a dimer.</text>
</comment>
<evidence type="ECO:0000256" key="5">
    <source>
        <dbReference type="ARBA" id="ARBA00022989"/>
    </source>
</evidence>